<dbReference type="Gene3D" id="3.40.1260.10">
    <property type="entry name" value="DsrEFH-like"/>
    <property type="match status" value="1"/>
</dbReference>
<proteinExistence type="predicted"/>
<sequence>MNAGRRSIVGGVGWLLGVALLATPVVSQEVRAADTEARVVYHADFADPRRFSAMLSSIRNMAMHYQDQLRDADIRIVVVSHGIRFVTGDDLEGTPFAADADLEAVRDDLRGRLEGLMSVHGVEVELCDITRRAADLPREALYEGVRTVPSGVVRLAELQSDQGFAYLKVE</sequence>
<dbReference type="OrthoDB" id="8776505at2"/>
<accession>A0A1I4PGQ6</accession>
<evidence type="ECO:0000313" key="2">
    <source>
        <dbReference type="Proteomes" id="UP000199556"/>
    </source>
</evidence>
<dbReference type="EMBL" id="FOUO01000001">
    <property type="protein sequence ID" value="SFM26961.1"/>
    <property type="molecule type" value="Genomic_DNA"/>
</dbReference>
<dbReference type="Proteomes" id="UP000199556">
    <property type="component" value="Unassembled WGS sequence"/>
</dbReference>
<reference evidence="1 2" key="1">
    <citation type="submission" date="2016-10" db="EMBL/GenBank/DDBJ databases">
        <authorList>
            <person name="de Groot N.N."/>
        </authorList>
    </citation>
    <scope>NUCLEOTIDE SEQUENCE [LARGE SCALE GENOMIC DNA]</scope>
    <source>
        <strain evidence="1 2">DSM 4180</strain>
    </source>
</reference>
<name>A0A1I4PGQ6_ECTMO</name>
<keyword evidence="2" id="KW-1185">Reference proteome</keyword>
<dbReference type="InterPro" id="IPR027396">
    <property type="entry name" value="DsrEFH-like"/>
</dbReference>
<dbReference type="STRING" id="195064.SAMN05421721_101280"/>
<dbReference type="PANTHER" id="PTHR37691">
    <property type="entry name" value="BLR3518 PROTEIN"/>
    <property type="match status" value="1"/>
</dbReference>
<gene>
    <name evidence="1" type="ORF">SAMN05421721_101280</name>
</gene>
<dbReference type="RefSeq" id="WP_090483401.1">
    <property type="nucleotide sequence ID" value="NZ_FOUO01000001.1"/>
</dbReference>
<protein>
    <submittedName>
        <fullName evidence="1">Uncharacterized protein</fullName>
    </submittedName>
</protein>
<organism evidence="1 2">
    <name type="scientific">Ectothiorhodospira mobilis</name>
    <dbReference type="NCBI Taxonomy" id="195064"/>
    <lineage>
        <taxon>Bacteria</taxon>
        <taxon>Pseudomonadati</taxon>
        <taxon>Pseudomonadota</taxon>
        <taxon>Gammaproteobacteria</taxon>
        <taxon>Chromatiales</taxon>
        <taxon>Ectothiorhodospiraceae</taxon>
        <taxon>Ectothiorhodospira</taxon>
    </lineage>
</organism>
<evidence type="ECO:0000313" key="1">
    <source>
        <dbReference type="EMBL" id="SFM26961.1"/>
    </source>
</evidence>
<dbReference type="AlphaFoldDB" id="A0A1I4PGQ6"/>
<dbReference type="SUPFAM" id="SSF75169">
    <property type="entry name" value="DsrEFH-like"/>
    <property type="match status" value="1"/>
</dbReference>
<dbReference type="PANTHER" id="PTHR37691:SF1">
    <property type="entry name" value="BLR3518 PROTEIN"/>
    <property type="match status" value="1"/>
</dbReference>